<proteinExistence type="predicted"/>
<dbReference type="EMBL" id="QXFL01000008">
    <property type="protein sequence ID" value="RIV83921.1"/>
    <property type="molecule type" value="Genomic_DNA"/>
</dbReference>
<comment type="caution">
    <text evidence="3">The sequence shown here is derived from an EMBL/GenBank/DDBJ whole genome shotgun (WGS) entry which is preliminary data.</text>
</comment>
<keyword evidence="2" id="KW-1133">Transmembrane helix</keyword>
<keyword evidence="2" id="KW-0472">Membrane</keyword>
<name>A0A418NPH6_9SPHN</name>
<reference evidence="3 4" key="1">
    <citation type="submission" date="2018-08" db="EMBL/GenBank/DDBJ databases">
        <title>Erythrobacter zhengii sp.nov., a bacterium isolated from deep-sea sediment.</title>
        <authorList>
            <person name="Fang C."/>
            <person name="Wu Y.-H."/>
            <person name="Sun C."/>
            <person name="Wang H."/>
            <person name="Cheng H."/>
            <person name="Meng F.-X."/>
            <person name="Wang C.-S."/>
            <person name="Xu X.-W."/>
        </authorList>
    </citation>
    <scope>NUCLEOTIDE SEQUENCE [LARGE SCALE GENOMIC DNA]</scope>
    <source>
        <strain evidence="3 4">V18</strain>
    </source>
</reference>
<protein>
    <submittedName>
        <fullName evidence="3">Uncharacterized protein</fullName>
    </submittedName>
</protein>
<sequence>MKPEKTRRTNDMSEPGNNNRNLWFLVIALLAVVAIIFVLNPTRGDDEAQIEAAVDEAQIDRDDTLQDYPVEAEPYTQGEDGDVTLDIPESEETGVLDPDMEGVTTE</sequence>
<feature type="compositionally biased region" description="Acidic residues" evidence="1">
    <location>
        <begin position="79"/>
        <end position="100"/>
    </location>
</feature>
<gene>
    <name evidence="3" type="ORF">D2V07_15705</name>
</gene>
<keyword evidence="2" id="KW-0812">Transmembrane</keyword>
<evidence type="ECO:0000256" key="1">
    <source>
        <dbReference type="SAM" id="MobiDB-lite"/>
    </source>
</evidence>
<accession>A0A418NPH6</accession>
<feature type="region of interest" description="Disordered" evidence="1">
    <location>
        <begin position="72"/>
        <end position="106"/>
    </location>
</feature>
<evidence type="ECO:0000313" key="4">
    <source>
        <dbReference type="Proteomes" id="UP000286576"/>
    </source>
</evidence>
<feature type="transmembrane region" description="Helical" evidence="2">
    <location>
        <begin position="21"/>
        <end position="39"/>
    </location>
</feature>
<organism evidence="3 4">
    <name type="scientific">Aurantiacibacter zhengii</name>
    <dbReference type="NCBI Taxonomy" id="2307003"/>
    <lineage>
        <taxon>Bacteria</taxon>
        <taxon>Pseudomonadati</taxon>
        <taxon>Pseudomonadota</taxon>
        <taxon>Alphaproteobacteria</taxon>
        <taxon>Sphingomonadales</taxon>
        <taxon>Erythrobacteraceae</taxon>
        <taxon>Aurantiacibacter</taxon>
    </lineage>
</organism>
<dbReference type="Proteomes" id="UP000286576">
    <property type="component" value="Unassembled WGS sequence"/>
</dbReference>
<keyword evidence="4" id="KW-1185">Reference proteome</keyword>
<evidence type="ECO:0000256" key="2">
    <source>
        <dbReference type="SAM" id="Phobius"/>
    </source>
</evidence>
<dbReference type="AlphaFoldDB" id="A0A418NPH6"/>
<evidence type="ECO:0000313" key="3">
    <source>
        <dbReference type="EMBL" id="RIV83921.1"/>
    </source>
</evidence>